<dbReference type="InterPro" id="IPR039331">
    <property type="entry name" value="PAPs-like"/>
</dbReference>
<gene>
    <name evidence="15" type="ORF">CTI12_AA041500</name>
</gene>
<keyword evidence="9" id="KW-0408">Iron</keyword>
<reference evidence="15 16" key="1">
    <citation type="journal article" date="2018" name="Mol. Plant">
        <title>The genome of Artemisia annua provides insight into the evolution of Asteraceae family and artemisinin biosynthesis.</title>
        <authorList>
            <person name="Shen Q."/>
            <person name="Zhang L."/>
            <person name="Liao Z."/>
            <person name="Wang S."/>
            <person name="Yan T."/>
            <person name="Shi P."/>
            <person name="Liu M."/>
            <person name="Fu X."/>
            <person name="Pan Q."/>
            <person name="Wang Y."/>
            <person name="Lv Z."/>
            <person name="Lu X."/>
            <person name="Zhang F."/>
            <person name="Jiang W."/>
            <person name="Ma Y."/>
            <person name="Chen M."/>
            <person name="Hao X."/>
            <person name="Li L."/>
            <person name="Tang Y."/>
            <person name="Lv G."/>
            <person name="Zhou Y."/>
            <person name="Sun X."/>
            <person name="Brodelius P.E."/>
            <person name="Rose J.K.C."/>
            <person name="Tang K."/>
        </authorList>
    </citation>
    <scope>NUCLEOTIDE SEQUENCE [LARGE SCALE GENOMIC DNA]</scope>
    <source>
        <strain evidence="16">cv. Huhao1</strain>
        <tissue evidence="15">Leaf</tissue>
    </source>
</reference>
<dbReference type="InterPro" id="IPR041792">
    <property type="entry name" value="MPP_PAP"/>
</dbReference>
<dbReference type="Proteomes" id="UP000245207">
    <property type="component" value="Unassembled WGS sequence"/>
</dbReference>
<evidence type="ECO:0000259" key="14">
    <source>
        <dbReference type="Pfam" id="PF16656"/>
    </source>
</evidence>
<evidence type="ECO:0000256" key="4">
    <source>
        <dbReference type="ARBA" id="ARBA00008723"/>
    </source>
</evidence>
<dbReference type="InterPro" id="IPR008963">
    <property type="entry name" value="Purple_acid_Pase-like_N"/>
</dbReference>
<comment type="caution">
    <text evidence="15">The sequence shown here is derived from an EMBL/GenBank/DDBJ whole genome shotgun (WGS) entry which is preliminary data.</text>
</comment>
<dbReference type="FunFam" id="2.60.40.380:FF:000001">
    <property type="entry name" value="Fe(3+)-Zn(2+) purple acid phosphatase"/>
    <property type="match status" value="1"/>
</dbReference>
<proteinExistence type="inferred from homology"/>
<name>A0A2U1PY91_ARTAN</name>
<protein>
    <recommendedName>
        <fullName evidence="11">Purple acid phosphatase</fullName>
        <ecNumber evidence="11">3.1.3.2</ecNumber>
    </recommendedName>
</protein>
<evidence type="ECO:0000313" key="16">
    <source>
        <dbReference type="Proteomes" id="UP000245207"/>
    </source>
</evidence>
<evidence type="ECO:0000256" key="6">
    <source>
        <dbReference type="ARBA" id="ARBA00022729"/>
    </source>
</evidence>
<feature type="domain" description="Purple acid phosphatase C-terminal" evidence="13">
    <location>
        <begin position="342"/>
        <end position="400"/>
    </location>
</feature>
<evidence type="ECO:0000313" key="15">
    <source>
        <dbReference type="EMBL" id="PWA90692.1"/>
    </source>
</evidence>
<evidence type="ECO:0000259" key="13">
    <source>
        <dbReference type="Pfam" id="PF14008"/>
    </source>
</evidence>
<evidence type="ECO:0000256" key="8">
    <source>
        <dbReference type="ARBA" id="ARBA00022833"/>
    </source>
</evidence>
<dbReference type="InterPro" id="IPR004843">
    <property type="entry name" value="Calcineurin-like_PHP"/>
</dbReference>
<dbReference type="SUPFAM" id="SSF49363">
    <property type="entry name" value="Purple acid phosphatase, N-terminal domain"/>
    <property type="match status" value="1"/>
</dbReference>
<dbReference type="Pfam" id="PF16656">
    <property type="entry name" value="Pur_ac_phosph_N"/>
    <property type="match status" value="1"/>
</dbReference>
<comment type="cofactor">
    <cofactor evidence="3">
        <name>Fe cation</name>
        <dbReference type="ChEBI" id="CHEBI:24875"/>
    </cofactor>
</comment>
<dbReference type="GO" id="GO:0003993">
    <property type="term" value="F:acid phosphatase activity"/>
    <property type="evidence" value="ECO:0007669"/>
    <property type="project" value="UniProtKB-EC"/>
</dbReference>
<evidence type="ECO:0000256" key="11">
    <source>
        <dbReference type="RuleBase" id="RU361203"/>
    </source>
</evidence>
<dbReference type="STRING" id="35608.A0A2U1PY91"/>
<comment type="similarity">
    <text evidence="4 11">Belongs to the metallophosphoesterase superfamily. Purple acid phosphatase family.</text>
</comment>
<evidence type="ECO:0000256" key="9">
    <source>
        <dbReference type="ARBA" id="ARBA00023004"/>
    </source>
</evidence>
<evidence type="ECO:0000256" key="10">
    <source>
        <dbReference type="ARBA" id="ARBA00023180"/>
    </source>
</evidence>
<comment type="cofactor">
    <cofactor evidence="2">
        <name>Zn(2+)</name>
        <dbReference type="ChEBI" id="CHEBI:29105"/>
    </cofactor>
</comment>
<sequence length="516" mass="58650">MGSMIPQFLLIGCVLFSFMNNAYAGVTSSFIRSEFPSDDIPLDNELIAPPRGYNAPQQVHITQGDYDGKAVIIMWVTPVEPGSNEVRYGKSEKMYNFTAQGSAVKNYTFSNYTSGYLHQCLVDDLEYDTKYYYEIGEGDSARSFWFQTPPEIDPNASYKFGIIGKLLIFDENISDLGQTFNSSSTLDHYIKSGAQTVLYVGDLSYADKYWYNATDMGIRWDTYGRLVENSTAYQPWLWTVGNHEIEYMPYMGEVVPFKQYLYRYTTPYAASASSNPLCPIYNSNSAHYMEGESMRAAFESLFCKHHVDVIFAGHVHAYERSYRVSNYNVTGGASYPIPDKLAPLYITVGDGGNQEGLASSFIDPQPDYSAFREASYGHSTLEIMNKTHAFYHWNRNDDGKQFGGIDAVVLHNQYWQRPLATFRRLFSTVTTFGDLQPTFFHSNDLRRPSFFFSINPIISVFNYKGFSDIENETVGKSLHGYCIKNLGRLSIFHTNTLINFYAKFGNVKCAILTVKR</sequence>
<dbReference type="Pfam" id="PF00149">
    <property type="entry name" value="Metallophos"/>
    <property type="match status" value="1"/>
</dbReference>
<keyword evidence="8" id="KW-0862">Zinc</keyword>
<feature type="domain" description="Calcineurin-like phosphoesterase" evidence="12">
    <location>
        <begin position="173"/>
        <end position="271"/>
    </location>
</feature>
<evidence type="ECO:0000256" key="5">
    <source>
        <dbReference type="ARBA" id="ARBA00022723"/>
    </source>
</evidence>
<evidence type="ECO:0000256" key="2">
    <source>
        <dbReference type="ARBA" id="ARBA00001947"/>
    </source>
</evidence>
<comment type="catalytic activity">
    <reaction evidence="1 11">
        <text>a phosphate monoester + H2O = an alcohol + phosphate</text>
        <dbReference type="Rhea" id="RHEA:15017"/>
        <dbReference type="ChEBI" id="CHEBI:15377"/>
        <dbReference type="ChEBI" id="CHEBI:30879"/>
        <dbReference type="ChEBI" id="CHEBI:43474"/>
        <dbReference type="ChEBI" id="CHEBI:67140"/>
        <dbReference type="EC" id="3.1.3.2"/>
    </reaction>
</comment>
<dbReference type="EMBL" id="PKPP01000608">
    <property type="protein sequence ID" value="PWA90692.1"/>
    <property type="molecule type" value="Genomic_DNA"/>
</dbReference>
<dbReference type="GO" id="GO:0046872">
    <property type="term" value="F:metal ion binding"/>
    <property type="evidence" value="ECO:0007669"/>
    <property type="project" value="UniProtKB-KW"/>
</dbReference>
<dbReference type="Gene3D" id="2.60.40.380">
    <property type="entry name" value="Purple acid phosphatase-like, N-terminal"/>
    <property type="match status" value="1"/>
</dbReference>
<keyword evidence="7 11" id="KW-0378">Hydrolase</keyword>
<evidence type="ECO:0000256" key="7">
    <source>
        <dbReference type="ARBA" id="ARBA00022801"/>
    </source>
</evidence>
<dbReference type="Pfam" id="PF14008">
    <property type="entry name" value="Metallophos_C"/>
    <property type="match status" value="1"/>
</dbReference>
<accession>A0A2U1PY91</accession>
<evidence type="ECO:0000256" key="3">
    <source>
        <dbReference type="ARBA" id="ARBA00001962"/>
    </source>
</evidence>
<dbReference type="Gene3D" id="3.60.21.10">
    <property type="match status" value="2"/>
</dbReference>
<feature type="signal peptide" evidence="11">
    <location>
        <begin position="1"/>
        <end position="24"/>
    </location>
</feature>
<keyword evidence="6 11" id="KW-0732">Signal</keyword>
<keyword evidence="10" id="KW-0325">Glycoprotein</keyword>
<feature type="domain" description="Purple acid phosphatase N-terminal" evidence="14">
    <location>
        <begin position="56"/>
        <end position="147"/>
    </location>
</feature>
<dbReference type="InterPro" id="IPR015914">
    <property type="entry name" value="PAPs_N"/>
</dbReference>
<evidence type="ECO:0000256" key="1">
    <source>
        <dbReference type="ARBA" id="ARBA00000032"/>
    </source>
</evidence>
<keyword evidence="16" id="KW-1185">Reference proteome</keyword>
<feature type="chain" id="PRO_5015375060" description="Purple acid phosphatase" evidence="11">
    <location>
        <begin position="25"/>
        <end position="516"/>
    </location>
</feature>
<dbReference type="OrthoDB" id="45007at2759"/>
<dbReference type="CDD" id="cd00839">
    <property type="entry name" value="MPP_PAPs"/>
    <property type="match status" value="1"/>
</dbReference>
<dbReference type="InterPro" id="IPR029052">
    <property type="entry name" value="Metallo-depent_PP-like"/>
</dbReference>
<keyword evidence="5" id="KW-0479">Metal-binding</keyword>
<evidence type="ECO:0000259" key="12">
    <source>
        <dbReference type="Pfam" id="PF00149"/>
    </source>
</evidence>
<dbReference type="InterPro" id="IPR025733">
    <property type="entry name" value="PAPs_C"/>
</dbReference>
<dbReference type="PANTHER" id="PTHR22953">
    <property type="entry name" value="ACID PHOSPHATASE RELATED"/>
    <property type="match status" value="1"/>
</dbReference>
<dbReference type="AlphaFoldDB" id="A0A2U1PY91"/>
<organism evidence="15 16">
    <name type="scientific">Artemisia annua</name>
    <name type="common">Sweet wormwood</name>
    <dbReference type="NCBI Taxonomy" id="35608"/>
    <lineage>
        <taxon>Eukaryota</taxon>
        <taxon>Viridiplantae</taxon>
        <taxon>Streptophyta</taxon>
        <taxon>Embryophyta</taxon>
        <taxon>Tracheophyta</taxon>
        <taxon>Spermatophyta</taxon>
        <taxon>Magnoliopsida</taxon>
        <taxon>eudicotyledons</taxon>
        <taxon>Gunneridae</taxon>
        <taxon>Pentapetalae</taxon>
        <taxon>asterids</taxon>
        <taxon>campanulids</taxon>
        <taxon>Asterales</taxon>
        <taxon>Asteraceae</taxon>
        <taxon>Asteroideae</taxon>
        <taxon>Anthemideae</taxon>
        <taxon>Artemisiinae</taxon>
        <taxon>Artemisia</taxon>
    </lineage>
</organism>
<dbReference type="EC" id="3.1.3.2" evidence="11"/>
<dbReference type="SUPFAM" id="SSF56300">
    <property type="entry name" value="Metallo-dependent phosphatases"/>
    <property type="match status" value="1"/>
</dbReference>
<dbReference type="PANTHER" id="PTHR22953:SF55">
    <property type="entry name" value="BIFUNCTIONAL PURPLE ACID PHOSPHATASE 26"/>
    <property type="match status" value="1"/>
</dbReference>